<proteinExistence type="inferred from homology"/>
<keyword evidence="3 9" id="KW-0813">Transport</keyword>
<reference evidence="10 11" key="1">
    <citation type="submission" date="2017-12" db="EMBL/GenBank/DDBJ databases">
        <title>Hemimetabolous genomes reveal molecular basis of termite eusociality.</title>
        <authorList>
            <person name="Harrison M.C."/>
            <person name="Jongepier E."/>
            <person name="Robertson H.M."/>
            <person name="Arning N."/>
            <person name="Bitard-Feildel T."/>
            <person name="Chao H."/>
            <person name="Childers C.P."/>
            <person name="Dinh H."/>
            <person name="Doddapaneni H."/>
            <person name="Dugan S."/>
            <person name="Gowin J."/>
            <person name="Greiner C."/>
            <person name="Han Y."/>
            <person name="Hu H."/>
            <person name="Hughes D.S.T."/>
            <person name="Huylmans A.-K."/>
            <person name="Kemena C."/>
            <person name="Kremer L.P.M."/>
            <person name="Lee S.L."/>
            <person name="Lopez-Ezquerra A."/>
            <person name="Mallet L."/>
            <person name="Monroy-Kuhn J.M."/>
            <person name="Moser A."/>
            <person name="Murali S.C."/>
            <person name="Muzny D.M."/>
            <person name="Otani S."/>
            <person name="Piulachs M.-D."/>
            <person name="Poelchau M."/>
            <person name="Qu J."/>
            <person name="Schaub F."/>
            <person name="Wada-Katsumata A."/>
            <person name="Worley K.C."/>
            <person name="Xie Q."/>
            <person name="Ylla G."/>
            <person name="Poulsen M."/>
            <person name="Gibbs R.A."/>
            <person name="Schal C."/>
            <person name="Richards S."/>
            <person name="Belles X."/>
            <person name="Korb J."/>
            <person name="Bornberg-Bauer E."/>
        </authorList>
    </citation>
    <scope>NUCLEOTIDE SEQUENCE [LARGE SCALE GENOMIC DNA]</scope>
    <source>
        <tissue evidence="10">Whole body</tissue>
    </source>
</reference>
<evidence type="ECO:0000256" key="9">
    <source>
        <dbReference type="RuleBase" id="RU363111"/>
    </source>
</evidence>
<dbReference type="OrthoDB" id="73614at2759"/>
<comment type="similarity">
    <text evidence="8 9">Belongs to the SFT2 family.</text>
</comment>
<evidence type="ECO:0000313" key="11">
    <source>
        <dbReference type="Proteomes" id="UP000235965"/>
    </source>
</evidence>
<dbReference type="GO" id="GO:0012505">
    <property type="term" value="C:endomembrane system"/>
    <property type="evidence" value="ECO:0007669"/>
    <property type="project" value="UniProtKB-ARBA"/>
</dbReference>
<evidence type="ECO:0000256" key="1">
    <source>
        <dbReference type="ARBA" id="ARBA00003566"/>
    </source>
</evidence>
<feature type="transmembrane region" description="Helical" evidence="9">
    <location>
        <begin position="65"/>
        <end position="89"/>
    </location>
</feature>
<evidence type="ECO:0000256" key="5">
    <source>
        <dbReference type="ARBA" id="ARBA00022927"/>
    </source>
</evidence>
<dbReference type="PANTHER" id="PTHR23137">
    <property type="entry name" value="VESICLE TRANSPORT PROTEIN-RELATED"/>
    <property type="match status" value="1"/>
</dbReference>
<dbReference type="PANTHER" id="PTHR23137:SF6">
    <property type="entry name" value="VESICLE TRANSPORT PROTEIN"/>
    <property type="match status" value="1"/>
</dbReference>
<dbReference type="InterPro" id="IPR007305">
    <property type="entry name" value="Vesicle_transpt_Got1/SFT2"/>
</dbReference>
<organism evidence="10 11">
    <name type="scientific">Cryptotermes secundus</name>
    <dbReference type="NCBI Taxonomy" id="105785"/>
    <lineage>
        <taxon>Eukaryota</taxon>
        <taxon>Metazoa</taxon>
        <taxon>Ecdysozoa</taxon>
        <taxon>Arthropoda</taxon>
        <taxon>Hexapoda</taxon>
        <taxon>Insecta</taxon>
        <taxon>Pterygota</taxon>
        <taxon>Neoptera</taxon>
        <taxon>Polyneoptera</taxon>
        <taxon>Dictyoptera</taxon>
        <taxon>Blattodea</taxon>
        <taxon>Blattoidea</taxon>
        <taxon>Termitoidae</taxon>
        <taxon>Kalotermitidae</taxon>
        <taxon>Cryptotermitinae</taxon>
        <taxon>Cryptotermes</taxon>
    </lineage>
</organism>
<dbReference type="Pfam" id="PF04178">
    <property type="entry name" value="Got1"/>
    <property type="match status" value="1"/>
</dbReference>
<accession>A0A2J7QW01</accession>
<keyword evidence="7 9" id="KW-0472">Membrane</keyword>
<feature type="transmembrane region" description="Helical" evidence="9">
    <location>
        <begin position="127"/>
        <end position="146"/>
    </location>
</feature>
<feature type="transmembrane region" description="Helical" evidence="9">
    <location>
        <begin position="101"/>
        <end position="121"/>
    </location>
</feature>
<dbReference type="InParanoid" id="A0A2J7QW01"/>
<keyword evidence="5 9" id="KW-0653">Protein transport</keyword>
<dbReference type="FunCoup" id="A0A2J7QW01">
    <property type="interactions" value="1142"/>
</dbReference>
<evidence type="ECO:0000256" key="2">
    <source>
        <dbReference type="ARBA" id="ARBA00004141"/>
    </source>
</evidence>
<evidence type="ECO:0000256" key="7">
    <source>
        <dbReference type="ARBA" id="ARBA00023136"/>
    </source>
</evidence>
<protein>
    <recommendedName>
        <fullName evidence="9">Vesicle transport protein</fullName>
    </recommendedName>
</protein>
<keyword evidence="6 9" id="KW-1133">Transmembrane helix</keyword>
<evidence type="ECO:0000313" key="10">
    <source>
        <dbReference type="EMBL" id="PNF32768.1"/>
    </source>
</evidence>
<name>A0A2J7QW01_9NEOP</name>
<dbReference type="GO" id="GO:0016192">
    <property type="term" value="P:vesicle-mediated transport"/>
    <property type="evidence" value="ECO:0007669"/>
    <property type="project" value="InterPro"/>
</dbReference>
<evidence type="ECO:0000256" key="3">
    <source>
        <dbReference type="ARBA" id="ARBA00022448"/>
    </source>
</evidence>
<dbReference type="EMBL" id="NEVH01009768">
    <property type="protein sequence ID" value="PNF32768.1"/>
    <property type="molecule type" value="Genomic_DNA"/>
</dbReference>
<gene>
    <name evidence="10" type="primary">SFT2D2</name>
    <name evidence="10" type="ORF">B7P43_G04488</name>
</gene>
<dbReference type="InterPro" id="IPR011691">
    <property type="entry name" value="Vesicle_transpt_SFT2"/>
</dbReference>
<keyword evidence="11" id="KW-1185">Reference proteome</keyword>
<dbReference type="GO" id="GO:0015031">
    <property type="term" value="P:protein transport"/>
    <property type="evidence" value="ECO:0007669"/>
    <property type="project" value="UniProtKB-KW"/>
</dbReference>
<evidence type="ECO:0000256" key="6">
    <source>
        <dbReference type="ARBA" id="ARBA00022989"/>
    </source>
</evidence>
<comment type="function">
    <text evidence="1 9">May be involved in fusion of retrograde transport vesicles derived from an endocytic compartment with the Golgi complex.</text>
</comment>
<evidence type="ECO:0000256" key="8">
    <source>
        <dbReference type="ARBA" id="ARBA00025800"/>
    </source>
</evidence>
<dbReference type="Proteomes" id="UP000235965">
    <property type="component" value="Unassembled WGS sequence"/>
</dbReference>
<comment type="subcellular location">
    <subcellularLocation>
        <location evidence="2 9">Membrane</location>
        <topology evidence="2 9">Multi-pass membrane protein</topology>
    </subcellularLocation>
</comment>
<keyword evidence="4 9" id="KW-0812">Transmembrane</keyword>
<dbReference type="AlphaFoldDB" id="A0A2J7QW01"/>
<feature type="transmembrane region" description="Helical" evidence="9">
    <location>
        <begin position="39"/>
        <end position="59"/>
    </location>
</feature>
<evidence type="ECO:0000256" key="4">
    <source>
        <dbReference type="ARBA" id="ARBA00022692"/>
    </source>
</evidence>
<dbReference type="GO" id="GO:0016020">
    <property type="term" value="C:membrane"/>
    <property type="evidence" value="ECO:0007669"/>
    <property type="project" value="UniProtKB-SubCell"/>
</dbReference>
<dbReference type="GO" id="GO:0005737">
    <property type="term" value="C:cytoplasm"/>
    <property type="evidence" value="ECO:0007669"/>
    <property type="project" value="UniProtKB-ARBA"/>
</dbReference>
<comment type="caution">
    <text evidence="10">The sequence shown here is derived from an EMBL/GenBank/DDBJ whole genome shotgun (WGS) entry which is preliminary data.</text>
</comment>
<sequence length="162" mass="17901">MDKLRRALSGDDSQREEQSGIMPQLLESTTLSWETRIKGFIICFVIGVLCSVLGSLFLFMHKGMALFAVFYTLGNIVSIASTCFLMGPVNQVKKMFAPTRVIATVLVIVMFGLTLFAALWLQKAGLALLFVIIQSLAMTWYSLSYIPYARDAVKKTVSACIA</sequence>
<dbReference type="STRING" id="105785.A0A2J7QW01"/>